<dbReference type="PROSITE" id="PS50097">
    <property type="entry name" value="BTB"/>
    <property type="match status" value="1"/>
</dbReference>
<reference evidence="4" key="1">
    <citation type="submission" date="2016-12" db="EMBL/GenBank/DDBJ databases">
        <title>The genomes of Aspergillus section Nigri reveals drivers in fungal speciation.</title>
        <authorList>
            <consortium name="DOE Joint Genome Institute"/>
            <person name="Vesth T.C."/>
            <person name="Nybo J."/>
            <person name="Theobald S."/>
            <person name="Brandl J."/>
            <person name="Frisvad J.C."/>
            <person name="Nielsen K.F."/>
            <person name="Lyhne E.K."/>
            <person name="Kogle M.E."/>
            <person name="Kuo A."/>
            <person name="Riley R."/>
            <person name="Clum A."/>
            <person name="Nolan M."/>
            <person name="Lipzen A."/>
            <person name="Salamov A."/>
            <person name="Henrissat B."/>
            <person name="Wiebenga A."/>
            <person name="De vries R.P."/>
            <person name="Grigoriev I.V."/>
            <person name="Mortensen U.H."/>
            <person name="Andersen M.R."/>
            <person name="Baker S.E."/>
        </authorList>
    </citation>
    <scope>NUCLEOTIDE SEQUENCE</scope>
    <source>
        <strain evidence="4">CBS 122712</strain>
    </source>
</reference>
<accession>A0A317WGX8</accession>
<dbReference type="InterPro" id="IPR013087">
    <property type="entry name" value="Znf_C2H2_type"/>
</dbReference>
<gene>
    <name evidence="4" type="ORF">BO83DRAFT_433444</name>
</gene>
<evidence type="ECO:0000259" key="3">
    <source>
        <dbReference type="PROSITE" id="PS50157"/>
    </source>
</evidence>
<evidence type="ECO:0000313" key="4">
    <source>
        <dbReference type="EMBL" id="PWY85519.1"/>
    </source>
</evidence>
<dbReference type="GO" id="GO:0008270">
    <property type="term" value="F:zinc ion binding"/>
    <property type="evidence" value="ECO:0007669"/>
    <property type="project" value="UniProtKB-KW"/>
</dbReference>
<comment type="caution">
    <text evidence="4">The sequence shown here is derived from an EMBL/GenBank/DDBJ whole genome shotgun (WGS) entry which is preliminary data.</text>
</comment>
<feature type="domain" description="C2H2-type" evidence="3">
    <location>
        <begin position="274"/>
        <end position="300"/>
    </location>
</feature>
<keyword evidence="1" id="KW-0862">Zinc</keyword>
<feature type="domain" description="BTB" evidence="2">
    <location>
        <begin position="30"/>
        <end position="96"/>
    </location>
</feature>
<keyword evidence="5" id="KW-1185">Reference proteome</keyword>
<dbReference type="AlphaFoldDB" id="A0A317WGX8"/>
<dbReference type="InterPro" id="IPR011333">
    <property type="entry name" value="SKP1/BTB/POZ_sf"/>
</dbReference>
<protein>
    <recommendedName>
        <fullName evidence="6">BTB domain-containing protein</fullName>
    </recommendedName>
</protein>
<dbReference type="Gene3D" id="3.30.710.10">
    <property type="entry name" value="Potassium Channel Kv1.1, Chain A"/>
    <property type="match status" value="1"/>
</dbReference>
<dbReference type="EMBL" id="MSFU01000001">
    <property type="protein sequence ID" value="PWY85519.1"/>
    <property type="molecule type" value="Genomic_DNA"/>
</dbReference>
<dbReference type="OrthoDB" id="6359816at2759"/>
<dbReference type="RefSeq" id="XP_025393439.1">
    <property type="nucleotide sequence ID" value="XM_025535685.1"/>
</dbReference>
<dbReference type="Pfam" id="PF00651">
    <property type="entry name" value="BTB"/>
    <property type="match status" value="1"/>
</dbReference>
<evidence type="ECO:0008006" key="6">
    <source>
        <dbReference type="Google" id="ProtNLM"/>
    </source>
</evidence>
<dbReference type="PROSITE" id="PS00028">
    <property type="entry name" value="ZINC_FINGER_C2H2_1"/>
    <property type="match status" value="2"/>
</dbReference>
<name>A0A317WGX8_ASPEC</name>
<evidence type="ECO:0000259" key="2">
    <source>
        <dbReference type="PROSITE" id="PS50097"/>
    </source>
</evidence>
<evidence type="ECO:0000313" key="5">
    <source>
        <dbReference type="Proteomes" id="UP000246171"/>
    </source>
</evidence>
<organism evidence="4 5">
    <name type="scientific">Aspergillus eucalypticola (strain CBS 122712 / IBT 29274)</name>
    <dbReference type="NCBI Taxonomy" id="1448314"/>
    <lineage>
        <taxon>Eukaryota</taxon>
        <taxon>Fungi</taxon>
        <taxon>Dikarya</taxon>
        <taxon>Ascomycota</taxon>
        <taxon>Pezizomycotina</taxon>
        <taxon>Eurotiomycetes</taxon>
        <taxon>Eurotiomycetidae</taxon>
        <taxon>Eurotiales</taxon>
        <taxon>Aspergillaceae</taxon>
        <taxon>Aspergillus</taxon>
        <taxon>Aspergillus subgen. Circumdati</taxon>
    </lineage>
</organism>
<dbReference type="PANTHER" id="PTHR47843">
    <property type="entry name" value="BTB DOMAIN-CONTAINING PROTEIN-RELATED"/>
    <property type="match status" value="1"/>
</dbReference>
<dbReference type="Proteomes" id="UP000246171">
    <property type="component" value="Unassembled WGS sequence"/>
</dbReference>
<dbReference type="VEuPathDB" id="FungiDB:BO83DRAFT_433444"/>
<dbReference type="GeneID" id="37057647"/>
<keyword evidence="1" id="KW-0479">Metal-binding</keyword>
<dbReference type="PROSITE" id="PS50157">
    <property type="entry name" value="ZINC_FINGER_C2H2_2"/>
    <property type="match status" value="1"/>
</dbReference>
<dbReference type="CDD" id="cd18186">
    <property type="entry name" value="BTB_POZ_ZBTB_KLHL-like"/>
    <property type="match status" value="1"/>
</dbReference>
<dbReference type="PANTHER" id="PTHR47843:SF5">
    <property type="entry name" value="BTB_POZ DOMAIN PROTEIN"/>
    <property type="match status" value="1"/>
</dbReference>
<dbReference type="SUPFAM" id="SSF54695">
    <property type="entry name" value="POZ domain"/>
    <property type="match status" value="1"/>
</dbReference>
<keyword evidence="1" id="KW-0863">Zinc-finger</keyword>
<dbReference type="InterPro" id="IPR000210">
    <property type="entry name" value="BTB/POZ_dom"/>
</dbReference>
<proteinExistence type="predicted"/>
<sequence length="300" mass="34834">MHWFALLRSMATNPSTPLAILSNIRNGIYSDFEIKCHPSTFKVHRCIICPQSPFFEKALCGKFQEAKTSVVTIHDDPTIISKMIDYFYRGDYDETPDKKHPANNPEYEAPTTKAHVSIAMYNVADKYAVEPLMALAKKKLEDRLTLFWSYKEFIRIIEKVYGPDSPPSSKLRDTVASFALEHLATLKEIPAFRETRMEYPLFAYDFSTLMIEKMASVERKLRIMTTWDIEIIPSGVISLIRETCDTYRERVCLDCCRLFMDKASLKRHDTMKHFWCSDCKRSFGPRGEAKRHRTQAHNGY</sequence>
<evidence type="ECO:0000256" key="1">
    <source>
        <dbReference type="PROSITE-ProRule" id="PRU00042"/>
    </source>
</evidence>